<protein>
    <submittedName>
        <fullName evidence="1">Uncharacterized protein</fullName>
    </submittedName>
</protein>
<evidence type="ECO:0000313" key="2">
    <source>
        <dbReference type="Proteomes" id="UP000184038"/>
    </source>
</evidence>
<dbReference type="Proteomes" id="UP000184038">
    <property type="component" value="Unassembled WGS sequence"/>
</dbReference>
<proteinExistence type="predicted"/>
<gene>
    <name evidence="1" type="ORF">SAMN02746066_04492</name>
</gene>
<sequence>MCLKEIAKQFNHTIDSFAKAIGYSRQGLYQMLDGENKICTPRYYAAMKLLKHESDKMYEEDLKAAEQRKFDREDSIAEMCKSVGAINVV</sequence>
<dbReference type="EMBL" id="FRCP01000029">
    <property type="protein sequence ID" value="SHN03174.1"/>
    <property type="molecule type" value="Genomic_DNA"/>
</dbReference>
<name>A0A1M7NHE4_9FIRM</name>
<keyword evidence="2" id="KW-1185">Reference proteome</keyword>
<dbReference type="GO" id="GO:0003677">
    <property type="term" value="F:DNA binding"/>
    <property type="evidence" value="ECO:0007669"/>
    <property type="project" value="InterPro"/>
</dbReference>
<dbReference type="RefSeq" id="WP_073291660.1">
    <property type="nucleotide sequence ID" value="NZ_FRCP01000029.1"/>
</dbReference>
<accession>A0A1M7NHE4</accession>
<organism evidence="1 2">
    <name type="scientific">Anaerosporobacter mobilis DSM 15930</name>
    <dbReference type="NCBI Taxonomy" id="1120996"/>
    <lineage>
        <taxon>Bacteria</taxon>
        <taxon>Bacillati</taxon>
        <taxon>Bacillota</taxon>
        <taxon>Clostridia</taxon>
        <taxon>Lachnospirales</taxon>
        <taxon>Lachnospiraceae</taxon>
        <taxon>Anaerosporobacter</taxon>
    </lineage>
</organism>
<dbReference type="SUPFAM" id="SSF47413">
    <property type="entry name" value="lambda repressor-like DNA-binding domains"/>
    <property type="match status" value="1"/>
</dbReference>
<reference evidence="1 2" key="1">
    <citation type="submission" date="2016-11" db="EMBL/GenBank/DDBJ databases">
        <authorList>
            <person name="Jaros S."/>
            <person name="Januszkiewicz K."/>
            <person name="Wedrychowicz H."/>
        </authorList>
    </citation>
    <scope>NUCLEOTIDE SEQUENCE [LARGE SCALE GENOMIC DNA]</scope>
    <source>
        <strain evidence="1 2">DSM 15930</strain>
    </source>
</reference>
<dbReference type="InterPro" id="IPR010982">
    <property type="entry name" value="Lambda_DNA-bd_dom_sf"/>
</dbReference>
<dbReference type="STRING" id="1120996.SAMN02746066_04492"/>
<dbReference type="OrthoDB" id="2077235at2"/>
<dbReference type="AlphaFoldDB" id="A0A1M7NHE4"/>
<evidence type="ECO:0000313" key="1">
    <source>
        <dbReference type="EMBL" id="SHN03174.1"/>
    </source>
</evidence>